<feature type="domain" description="WYL" evidence="1">
    <location>
        <begin position="151"/>
        <end position="213"/>
    </location>
</feature>
<dbReference type="STRING" id="342108.amb1626"/>
<dbReference type="Pfam" id="PF25583">
    <property type="entry name" value="WCX"/>
    <property type="match status" value="1"/>
</dbReference>
<reference evidence="3 4" key="1">
    <citation type="journal article" date="2005" name="DNA Res.">
        <title>Complete genome sequence of the facultative anaerobic magnetotactic bacterium Magnetospirillum sp. strain AMB-1.</title>
        <authorList>
            <person name="Matsunaga T."/>
            <person name="Okamura Y."/>
            <person name="Fukuda Y."/>
            <person name="Wahyudi A.T."/>
            <person name="Murase Y."/>
            <person name="Takeyama H."/>
        </authorList>
    </citation>
    <scope>NUCLEOTIDE SEQUENCE [LARGE SCALE GENOMIC DNA]</scope>
    <source>
        <strain evidence="4">ATCC 700264 / AMB-1</strain>
    </source>
</reference>
<evidence type="ECO:0000259" key="2">
    <source>
        <dbReference type="Pfam" id="PF25583"/>
    </source>
</evidence>
<dbReference type="PANTHER" id="PTHR34580">
    <property type="match status" value="1"/>
</dbReference>
<dbReference type="AlphaFoldDB" id="Q2W6U5"/>
<dbReference type="RefSeq" id="WP_011384035.1">
    <property type="nucleotide sequence ID" value="NC_007626.1"/>
</dbReference>
<dbReference type="InterPro" id="IPR051534">
    <property type="entry name" value="CBASS_pafABC_assoc_protein"/>
</dbReference>
<keyword evidence="4" id="KW-1185">Reference proteome</keyword>
<accession>Q2W6U5</accession>
<proteinExistence type="predicted"/>
<evidence type="ECO:0000313" key="3">
    <source>
        <dbReference type="EMBL" id="BAE50430.1"/>
    </source>
</evidence>
<organism evidence="3 4">
    <name type="scientific">Paramagnetospirillum magneticum (strain ATCC 700264 / AMB-1)</name>
    <name type="common">Magnetospirillum magneticum</name>
    <dbReference type="NCBI Taxonomy" id="342108"/>
    <lineage>
        <taxon>Bacteria</taxon>
        <taxon>Pseudomonadati</taxon>
        <taxon>Pseudomonadota</taxon>
        <taxon>Alphaproteobacteria</taxon>
        <taxon>Rhodospirillales</taxon>
        <taxon>Magnetospirillaceae</taxon>
        <taxon>Paramagnetospirillum</taxon>
    </lineage>
</organism>
<dbReference type="OrthoDB" id="7626446at2"/>
<dbReference type="Pfam" id="PF13280">
    <property type="entry name" value="WYL"/>
    <property type="match status" value="1"/>
</dbReference>
<feature type="domain" description="WCX" evidence="2">
    <location>
        <begin position="246"/>
        <end position="312"/>
    </location>
</feature>
<evidence type="ECO:0000259" key="1">
    <source>
        <dbReference type="Pfam" id="PF13280"/>
    </source>
</evidence>
<dbReference type="HOGENOM" id="CLU_041141_4_1_5"/>
<protein>
    <submittedName>
        <fullName evidence="3">Predicted transcriptional regulator</fullName>
    </submittedName>
</protein>
<dbReference type="Proteomes" id="UP000007058">
    <property type="component" value="Chromosome"/>
</dbReference>
<gene>
    <name evidence="3" type="ordered locus">amb1626</name>
</gene>
<sequence length="326" mass="37525">MRYGKTEALLQLALELSASHGGLSLNDIETMFDVGRRTAQRMRDAIARVFPQLEEVPQPDRTKRWRLPTKALGRVSEFHIDDIMALEIAADILDRDNRPDAAISVRRVEAKARASLRPDDARKMEPDLEALMQAEGVAMRPGPRYKVNPQLVEDLRHAILACREVRVRYRRRYETIERNRTVHPYGILYGQRHYLLAFVPEENEVRNYSFPNIIGIEETGNSFVRDPSFSLAEYAARSFGVYQQEPFNVVWRFSPDAAADARDFLFHPSQTMENQPDGGLIILFQAGGLLEMAWHLYQWGDAVEVLEPEELRVIHERSKVSWPARP</sequence>
<evidence type="ECO:0000313" key="4">
    <source>
        <dbReference type="Proteomes" id="UP000007058"/>
    </source>
</evidence>
<dbReference type="InterPro" id="IPR057727">
    <property type="entry name" value="WCX_dom"/>
</dbReference>
<name>Q2W6U5_PARM1</name>
<dbReference type="EMBL" id="AP007255">
    <property type="protein sequence ID" value="BAE50430.1"/>
    <property type="molecule type" value="Genomic_DNA"/>
</dbReference>
<dbReference type="InterPro" id="IPR026881">
    <property type="entry name" value="WYL_dom"/>
</dbReference>
<dbReference type="PROSITE" id="PS52050">
    <property type="entry name" value="WYL"/>
    <property type="match status" value="1"/>
</dbReference>
<dbReference type="PANTHER" id="PTHR34580:SF1">
    <property type="entry name" value="PROTEIN PAFC"/>
    <property type="match status" value="1"/>
</dbReference>
<dbReference type="KEGG" id="mag:amb1626"/>